<keyword evidence="1" id="KW-1133">Transmembrane helix</keyword>
<keyword evidence="1" id="KW-0472">Membrane</keyword>
<name>A0ABM1EVC6_PRICU</name>
<proteinExistence type="predicted"/>
<gene>
    <name evidence="3" type="primary">LOC106816108</name>
</gene>
<organism evidence="2 3">
    <name type="scientific">Priapulus caudatus</name>
    <name type="common">Priapulid worm</name>
    <dbReference type="NCBI Taxonomy" id="37621"/>
    <lineage>
        <taxon>Eukaryota</taxon>
        <taxon>Metazoa</taxon>
        <taxon>Ecdysozoa</taxon>
        <taxon>Scalidophora</taxon>
        <taxon>Priapulida</taxon>
        <taxon>Priapulimorpha</taxon>
        <taxon>Priapulimorphida</taxon>
        <taxon>Priapulidae</taxon>
        <taxon>Priapulus</taxon>
    </lineage>
</organism>
<accession>A0ABM1EVC6</accession>
<feature type="transmembrane region" description="Helical" evidence="1">
    <location>
        <begin position="50"/>
        <end position="71"/>
    </location>
</feature>
<feature type="transmembrane region" description="Helical" evidence="1">
    <location>
        <begin position="99"/>
        <end position="120"/>
    </location>
</feature>
<dbReference type="GeneID" id="106816108"/>
<dbReference type="Proteomes" id="UP000695022">
    <property type="component" value="Unplaced"/>
</dbReference>
<feature type="non-terminal residue" evidence="3">
    <location>
        <position position="163"/>
    </location>
</feature>
<keyword evidence="1" id="KW-0812">Transmembrane</keyword>
<protein>
    <submittedName>
        <fullName evidence="3">Carnitine O-palmitoyltransferase 1, liver isoform-like</fullName>
    </submittedName>
</protein>
<evidence type="ECO:0000313" key="3">
    <source>
        <dbReference type="RefSeq" id="XP_014676147.1"/>
    </source>
</evidence>
<dbReference type="RefSeq" id="XP_014676147.1">
    <property type="nucleotide sequence ID" value="XM_014820661.1"/>
</dbReference>
<sequence>MAEARSAVAELRIHDLEEGKAGVWGDIVREWRKAVVRHYFRTRNTIRNGLWPTSLWNLGAAVIIFYCLLFGDFDIMKPVTKGLWPIGEAMRLPNGTPRWLRVLLISCVLGFIFFFLLMQVRRQVLTVLLHYRGWMYMTPKQMTWSVLLWGFVTKLFSGYSPSL</sequence>
<evidence type="ECO:0000313" key="2">
    <source>
        <dbReference type="Proteomes" id="UP000695022"/>
    </source>
</evidence>
<reference evidence="3" key="1">
    <citation type="submission" date="2025-08" db="UniProtKB">
        <authorList>
            <consortium name="RefSeq"/>
        </authorList>
    </citation>
    <scope>IDENTIFICATION</scope>
</reference>
<keyword evidence="2" id="KW-1185">Reference proteome</keyword>
<evidence type="ECO:0000256" key="1">
    <source>
        <dbReference type="SAM" id="Phobius"/>
    </source>
</evidence>